<reference evidence="5" key="2">
    <citation type="journal article" date="2016" name="Genome Announc.">
        <title>Draft Genome Sequences of Two Novel Amoeba-Resistant Intranuclear Bacteria, 'Candidatus Berkiella cookevillensis' and 'Candidatus Berkiella aquae'.</title>
        <authorList>
            <person name="Mehari Y.T."/>
            <person name="Arivett B.A."/>
            <person name="Farone A.L."/>
            <person name="Gunderson J.H."/>
            <person name="Farone M.B."/>
        </authorList>
    </citation>
    <scope>NUCLEOTIDE SEQUENCE</scope>
    <source>
        <strain evidence="5">HT99</strain>
    </source>
</reference>
<dbReference type="GO" id="GO:0085020">
    <property type="term" value="P:protein K6-linked ubiquitination"/>
    <property type="evidence" value="ECO:0007669"/>
    <property type="project" value="TreeGrafter"/>
</dbReference>
<dbReference type="SMART" id="SM00248">
    <property type="entry name" value="ANK"/>
    <property type="match status" value="3"/>
</dbReference>
<dbReference type="PROSITE" id="PS50297">
    <property type="entry name" value="ANK_REP_REGION"/>
    <property type="match status" value="2"/>
</dbReference>
<dbReference type="PANTHER" id="PTHR24171">
    <property type="entry name" value="ANKYRIN REPEAT DOMAIN-CONTAINING PROTEIN 39-RELATED"/>
    <property type="match status" value="1"/>
</dbReference>
<evidence type="ECO:0000256" key="2">
    <source>
        <dbReference type="ARBA" id="ARBA00023043"/>
    </source>
</evidence>
<dbReference type="RefSeq" id="WP_075067046.1">
    <property type="nucleotide sequence ID" value="NZ_LKAJ02000001.1"/>
</dbReference>
<dbReference type="Pfam" id="PF12796">
    <property type="entry name" value="Ank_2"/>
    <property type="match status" value="1"/>
</dbReference>
<feature type="repeat" description="ANK" evidence="3">
    <location>
        <begin position="114"/>
        <end position="146"/>
    </location>
</feature>
<dbReference type="STRING" id="295108.HT99x_02435"/>
<dbReference type="InterPro" id="IPR036770">
    <property type="entry name" value="Ankyrin_rpt-contain_sf"/>
</dbReference>
<dbReference type="EMBL" id="LKAJ02000001">
    <property type="protein sequence ID" value="MCS5712202.1"/>
    <property type="molecule type" value="Genomic_DNA"/>
</dbReference>
<dbReference type="GO" id="GO:0004842">
    <property type="term" value="F:ubiquitin-protein transferase activity"/>
    <property type="evidence" value="ECO:0007669"/>
    <property type="project" value="TreeGrafter"/>
</dbReference>
<dbReference type="EMBL" id="LKAJ01000011">
    <property type="protein sequence ID" value="KRG20505.1"/>
    <property type="molecule type" value="Genomic_DNA"/>
</dbReference>
<name>A0A0Q9YL28_9GAMM</name>
<organism evidence="4">
    <name type="scientific">Candidatus Berkiella aquae</name>
    <dbReference type="NCBI Taxonomy" id="295108"/>
    <lineage>
        <taxon>Bacteria</taxon>
        <taxon>Pseudomonadati</taxon>
        <taxon>Pseudomonadota</taxon>
        <taxon>Gammaproteobacteria</taxon>
        <taxon>Candidatus Berkiellales</taxon>
        <taxon>Candidatus Berkiellaceae</taxon>
        <taxon>Candidatus Berkiella</taxon>
    </lineage>
</organism>
<reference evidence="5" key="3">
    <citation type="submission" date="2021-06" db="EMBL/GenBank/DDBJ databases">
        <title>Genomic Description and Analysis of Intracellular Bacteria, Candidatus Berkiella cookevillensis and Candidatus Berkiella aquae.</title>
        <authorList>
            <person name="Kidane D.T."/>
            <person name="Mehari Y.T."/>
            <person name="Rice F.C."/>
            <person name="Arivett B.A."/>
            <person name="Farone A.L."/>
            <person name="Berk S.G."/>
            <person name="Farone M.B."/>
        </authorList>
    </citation>
    <scope>NUCLEOTIDE SEQUENCE</scope>
    <source>
        <strain evidence="5">HT99</strain>
    </source>
</reference>
<evidence type="ECO:0000256" key="1">
    <source>
        <dbReference type="ARBA" id="ARBA00022737"/>
    </source>
</evidence>
<comment type="caution">
    <text evidence="4">The sequence shown here is derived from an EMBL/GenBank/DDBJ whole genome shotgun (WGS) entry which is preliminary data.</text>
</comment>
<dbReference type="SUPFAM" id="SSF48403">
    <property type="entry name" value="Ankyrin repeat"/>
    <property type="match status" value="1"/>
</dbReference>
<evidence type="ECO:0000313" key="5">
    <source>
        <dbReference type="EMBL" id="MCS5712202.1"/>
    </source>
</evidence>
<dbReference type="InterPro" id="IPR002110">
    <property type="entry name" value="Ankyrin_rpt"/>
</dbReference>
<evidence type="ECO:0000313" key="6">
    <source>
        <dbReference type="Proteomes" id="UP000051497"/>
    </source>
</evidence>
<gene>
    <name evidence="5" type="ORF">HT99x_012230</name>
    <name evidence="4" type="ORF">HT99x_02435</name>
</gene>
<evidence type="ECO:0000313" key="4">
    <source>
        <dbReference type="EMBL" id="KRG20505.1"/>
    </source>
</evidence>
<protein>
    <submittedName>
        <fullName evidence="5">Ankyrin repeat domain-containing protein</fullName>
    </submittedName>
    <submittedName>
        <fullName evidence="4">Ankyrin repeat protein</fullName>
    </submittedName>
</protein>
<sequence>MPRTSHFATSELDMLRVVLNKRHIDISQQANRQEAIVCVESALTDVKLVNFNAEAIVEQLKLETPSSRPFIFNTSEQHASSIHLSLHQAARVGDLALVKKLMAEGSNVNQQDLFGSTPLHMAVMYGHKAVVEYLCDHGADINAKTYRMDEYAYTPLDLAAGYSPNTQVFSYLLNKGAQPDHWDNLVFIMLSNAVESHEKGDFKTFDLALSKIELAAFKNKNALWVYTEDEVKPTAVFYYDFAISINDKQYYDRIMQTVKHLYAVDKSAVMNHYASAKNLLHAFPSEEVYTYLIGPNKVKITASGYFSFLAVDLAVQTLGAFSKSQSTIVDDDGYQNILLSYEVDDAPFLQNAQRFTQEKWQIIQQTENHFKQAAIVAQQVGLFEVSVDLFNRYENGETILLTTGWDGHAIDIILDKELNLFMVANSGERFSKLESGLNAYDMHFALTVDDIYLILNNRDQIDLEFKEFYDLGLERNDAYSFNMPEQLYGNCAWYSQEIAQKALMFIEMAKSTGNLDLAFDVAEQWFDEYRNFHQTYVLKTYLEDPFLEVAALGDILVDYHMTLSTPQERERAELILDVLTDDAHQGDFAKYCEMHSNELTPQFIEFIADKGYEIPGFNPPLEVLREEDVLVWDTEMIVAHSPMMPVVMYVASPNPLPEEMPLAIL</sequence>
<proteinExistence type="predicted"/>
<accession>A0A0Q9YL28</accession>
<dbReference type="OrthoDB" id="307920at2"/>
<dbReference type="Gene3D" id="1.25.40.20">
    <property type="entry name" value="Ankyrin repeat-containing domain"/>
    <property type="match status" value="1"/>
</dbReference>
<dbReference type="PROSITE" id="PS50088">
    <property type="entry name" value="ANK_REPEAT"/>
    <property type="match status" value="2"/>
</dbReference>
<evidence type="ECO:0000256" key="3">
    <source>
        <dbReference type="PROSITE-ProRule" id="PRU00023"/>
    </source>
</evidence>
<keyword evidence="1" id="KW-0677">Repeat</keyword>
<keyword evidence="6" id="KW-1185">Reference proteome</keyword>
<feature type="repeat" description="ANK" evidence="3">
    <location>
        <begin position="86"/>
        <end position="113"/>
    </location>
</feature>
<keyword evidence="2 3" id="KW-0040">ANK repeat</keyword>
<dbReference type="AlphaFoldDB" id="A0A0Q9YL28"/>
<dbReference type="Proteomes" id="UP000051497">
    <property type="component" value="Unassembled WGS sequence"/>
</dbReference>
<reference evidence="4" key="1">
    <citation type="submission" date="2015-09" db="EMBL/GenBank/DDBJ databases">
        <title>Draft Genome Sequences of Two Novel Amoeba-resistant Intranuclear Bacteria, Candidatus Berkiella cookevillensis and Candidatus Berkiella aquae.</title>
        <authorList>
            <person name="Mehari Y.T."/>
            <person name="Arivett B.A."/>
            <person name="Farone A.L."/>
            <person name="Gunderson J.H."/>
            <person name="Farone M.B."/>
        </authorList>
    </citation>
    <scope>NUCLEOTIDE SEQUENCE [LARGE SCALE GENOMIC DNA]</scope>
    <source>
        <strain evidence="4">HT99</strain>
    </source>
</reference>
<dbReference type="PANTHER" id="PTHR24171:SF8">
    <property type="entry name" value="BRCA1-ASSOCIATED RING DOMAIN PROTEIN 1"/>
    <property type="match status" value="1"/>
</dbReference>